<dbReference type="Proteomes" id="UP000327157">
    <property type="component" value="Chromosome 14"/>
</dbReference>
<dbReference type="InterPro" id="IPR013103">
    <property type="entry name" value="RVT_2"/>
</dbReference>
<evidence type="ECO:0000313" key="3">
    <source>
        <dbReference type="Proteomes" id="UP000327157"/>
    </source>
</evidence>
<dbReference type="CDD" id="cd09272">
    <property type="entry name" value="RNase_HI_RT_Ty1"/>
    <property type="match status" value="1"/>
</dbReference>
<gene>
    <name evidence="2" type="ORF">D8674_012152</name>
</gene>
<reference evidence="2 3" key="3">
    <citation type="submission" date="2019-11" db="EMBL/GenBank/DDBJ databases">
        <title>A de novo genome assembly of a pear dwarfing rootstock.</title>
        <authorList>
            <person name="Wang F."/>
            <person name="Wang J."/>
            <person name="Li S."/>
            <person name="Zhang Y."/>
            <person name="Fang M."/>
            <person name="Ma L."/>
            <person name="Zhao Y."/>
            <person name="Jiang S."/>
        </authorList>
    </citation>
    <scope>NUCLEOTIDE SEQUENCE [LARGE SCALE GENOMIC DNA]</scope>
    <source>
        <strain evidence="2">S2</strain>
        <tissue evidence="2">Leaf</tissue>
    </source>
</reference>
<sequence length="314" mass="35380">MVITGNDETEIKNLKTFLSSRFRIKDLGPLKYFLGVEVARSKAGVTICQRKYTLDILEEAGLLGAKPMKVPMEADLALTPIGSTSLHEPARYRRLIGKLIYLTITRPEIAYTVNTLSQFMQDPQRHHLDAAYRLLRYLKGAPGQGLMFSSQSELSLTGYCDADWAHCPISRRSVTGYCIFLGKSLVSWKSKKQVTVARSSAEAEYRSMATATCELSWLRYLLEDLHVNHPQPARLFCDNQAALHIAANPVYHERTKHIEIDCHTVRERVQKGEIKTSYVKTGEQVADLFTKPLRAPIFHAHLGKLGVIDIHTPT</sequence>
<dbReference type="InterPro" id="IPR043502">
    <property type="entry name" value="DNA/RNA_pol_sf"/>
</dbReference>
<dbReference type="PANTHER" id="PTHR11439">
    <property type="entry name" value="GAG-POL-RELATED RETROTRANSPOSON"/>
    <property type="match status" value="1"/>
</dbReference>
<protein>
    <recommendedName>
        <fullName evidence="1">Reverse transcriptase Ty1/copia-type domain-containing protein</fullName>
    </recommendedName>
</protein>
<dbReference type="SUPFAM" id="SSF56672">
    <property type="entry name" value="DNA/RNA polymerases"/>
    <property type="match status" value="1"/>
</dbReference>
<dbReference type="PANTHER" id="PTHR11439:SF470">
    <property type="entry name" value="CYSTEINE-RICH RLK (RECEPTOR-LIKE PROTEIN KINASE) 8"/>
    <property type="match status" value="1"/>
</dbReference>
<dbReference type="Pfam" id="PF07727">
    <property type="entry name" value="RVT_2"/>
    <property type="match status" value="1"/>
</dbReference>
<reference evidence="3" key="2">
    <citation type="submission" date="2019-10" db="EMBL/GenBank/DDBJ databases">
        <title>A de novo genome assembly of a pear dwarfing rootstock.</title>
        <authorList>
            <person name="Wang F."/>
            <person name="Wang J."/>
            <person name="Li S."/>
            <person name="Zhang Y."/>
            <person name="Fang M."/>
            <person name="Ma L."/>
            <person name="Zhao Y."/>
            <person name="Jiang S."/>
        </authorList>
    </citation>
    <scope>NUCLEOTIDE SEQUENCE [LARGE SCALE GENOMIC DNA]</scope>
</reference>
<dbReference type="OrthoDB" id="414945at2759"/>
<comment type="caution">
    <text evidence="2">The sequence shown here is derived from an EMBL/GenBank/DDBJ whole genome shotgun (WGS) entry which is preliminary data.</text>
</comment>
<feature type="domain" description="Reverse transcriptase Ty1/copia-type" evidence="1">
    <location>
        <begin position="1"/>
        <end position="73"/>
    </location>
</feature>
<reference evidence="2 3" key="1">
    <citation type="submission" date="2019-09" db="EMBL/GenBank/DDBJ databases">
        <authorList>
            <person name="Ou C."/>
        </authorList>
    </citation>
    <scope>NUCLEOTIDE SEQUENCE [LARGE SCALE GENOMIC DNA]</scope>
    <source>
        <strain evidence="2">S2</strain>
        <tissue evidence="2">Leaf</tissue>
    </source>
</reference>
<evidence type="ECO:0000313" key="2">
    <source>
        <dbReference type="EMBL" id="KAB2608984.1"/>
    </source>
</evidence>
<organism evidence="2 3">
    <name type="scientific">Pyrus ussuriensis x Pyrus communis</name>
    <dbReference type="NCBI Taxonomy" id="2448454"/>
    <lineage>
        <taxon>Eukaryota</taxon>
        <taxon>Viridiplantae</taxon>
        <taxon>Streptophyta</taxon>
        <taxon>Embryophyta</taxon>
        <taxon>Tracheophyta</taxon>
        <taxon>Spermatophyta</taxon>
        <taxon>Magnoliopsida</taxon>
        <taxon>eudicotyledons</taxon>
        <taxon>Gunneridae</taxon>
        <taxon>Pentapetalae</taxon>
        <taxon>rosids</taxon>
        <taxon>fabids</taxon>
        <taxon>Rosales</taxon>
        <taxon>Rosaceae</taxon>
        <taxon>Amygdaloideae</taxon>
        <taxon>Maleae</taxon>
        <taxon>Pyrus</taxon>
    </lineage>
</organism>
<accession>A0A5N5GE38</accession>
<dbReference type="EMBL" id="SMOL01000553">
    <property type="protein sequence ID" value="KAB2608984.1"/>
    <property type="molecule type" value="Genomic_DNA"/>
</dbReference>
<dbReference type="AlphaFoldDB" id="A0A5N5GE38"/>
<proteinExistence type="predicted"/>
<keyword evidence="3" id="KW-1185">Reference proteome</keyword>
<name>A0A5N5GE38_9ROSA</name>
<evidence type="ECO:0000259" key="1">
    <source>
        <dbReference type="Pfam" id="PF07727"/>
    </source>
</evidence>